<reference evidence="1" key="1">
    <citation type="submission" date="2014-11" db="EMBL/GenBank/DDBJ databases">
        <authorList>
            <person name="Amaro Gonzalez C."/>
        </authorList>
    </citation>
    <scope>NUCLEOTIDE SEQUENCE</scope>
</reference>
<organism evidence="1">
    <name type="scientific">Anguilla anguilla</name>
    <name type="common">European freshwater eel</name>
    <name type="synonym">Muraena anguilla</name>
    <dbReference type="NCBI Taxonomy" id="7936"/>
    <lineage>
        <taxon>Eukaryota</taxon>
        <taxon>Metazoa</taxon>
        <taxon>Chordata</taxon>
        <taxon>Craniata</taxon>
        <taxon>Vertebrata</taxon>
        <taxon>Euteleostomi</taxon>
        <taxon>Actinopterygii</taxon>
        <taxon>Neopterygii</taxon>
        <taxon>Teleostei</taxon>
        <taxon>Anguilliformes</taxon>
        <taxon>Anguillidae</taxon>
        <taxon>Anguilla</taxon>
    </lineage>
</organism>
<protein>
    <submittedName>
        <fullName evidence="1">Uncharacterized protein</fullName>
    </submittedName>
</protein>
<dbReference type="EMBL" id="GBXM01071928">
    <property type="protein sequence ID" value="JAH36649.1"/>
    <property type="molecule type" value="Transcribed_RNA"/>
</dbReference>
<proteinExistence type="predicted"/>
<accession>A0A0E9S5D9</accession>
<dbReference type="AlphaFoldDB" id="A0A0E9S5D9"/>
<reference evidence="1" key="2">
    <citation type="journal article" date="2015" name="Fish Shellfish Immunol.">
        <title>Early steps in the European eel (Anguilla anguilla)-Vibrio vulnificus interaction in the gills: Role of the RtxA13 toxin.</title>
        <authorList>
            <person name="Callol A."/>
            <person name="Pajuelo D."/>
            <person name="Ebbesson L."/>
            <person name="Teles M."/>
            <person name="MacKenzie S."/>
            <person name="Amaro C."/>
        </authorList>
    </citation>
    <scope>NUCLEOTIDE SEQUENCE</scope>
</reference>
<sequence>MRPHDKKVPTKCLRSTPLTQTLSNCNQRCAHKTATKISIYLNYHWACFHHRNKIPDEPPFM</sequence>
<evidence type="ECO:0000313" key="1">
    <source>
        <dbReference type="EMBL" id="JAH36649.1"/>
    </source>
</evidence>
<name>A0A0E9S5D9_ANGAN</name>